<evidence type="ECO:0000256" key="1">
    <source>
        <dbReference type="ARBA" id="ARBA00004141"/>
    </source>
</evidence>
<evidence type="ECO:0000256" key="7">
    <source>
        <dbReference type="SAM" id="Phobius"/>
    </source>
</evidence>
<feature type="transmembrane region" description="Helical" evidence="7">
    <location>
        <begin position="220"/>
        <end position="239"/>
    </location>
</feature>
<evidence type="ECO:0000256" key="6">
    <source>
        <dbReference type="SAM" id="MobiDB-lite"/>
    </source>
</evidence>
<feature type="transmembrane region" description="Helical" evidence="7">
    <location>
        <begin position="82"/>
        <end position="100"/>
    </location>
</feature>
<evidence type="ECO:0000313" key="10">
    <source>
        <dbReference type="Proteomes" id="UP000672602"/>
    </source>
</evidence>
<keyword evidence="10" id="KW-1185">Reference proteome</keyword>
<feature type="transmembrane region" description="Helical" evidence="7">
    <location>
        <begin position="190"/>
        <end position="208"/>
    </location>
</feature>
<feature type="transmembrane region" description="Helical" evidence="7">
    <location>
        <begin position="106"/>
        <end position="124"/>
    </location>
</feature>
<dbReference type="InterPro" id="IPR037185">
    <property type="entry name" value="EmrE-like"/>
</dbReference>
<evidence type="ECO:0000256" key="2">
    <source>
        <dbReference type="ARBA" id="ARBA00009853"/>
    </source>
</evidence>
<comment type="similarity">
    <text evidence="2">Belongs to the drug/metabolite transporter (DMT) superfamily. 10 TMS drug/metabolite exporter (DME) (TC 2.A.7.3) family.</text>
</comment>
<proteinExistence type="inferred from homology"/>
<feature type="transmembrane region" description="Helical" evidence="7">
    <location>
        <begin position="136"/>
        <end position="153"/>
    </location>
</feature>
<keyword evidence="5 7" id="KW-0472">Membrane</keyword>
<dbReference type="AlphaFoldDB" id="A0A8J7V3S5"/>
<dbReference type="Gene3D" id="1.10.3730.20">
    <property type="match status" value="1"/>
</dbReference>
<dbReference type="EMBL" id="JAGMWN010000007">
    <property type="protein sequence ID" value="MBP5858297.1"/>
    <property type="molecule type" value="Genomic_DNA"/>
</dbReference>
<dbReference type="PANTHER" id="PTHR22911">
    <property type="entry name" value="ACYL-MALONYL CONDENSING ENZYME-RELATED"/>
    <property type="match status" value="1"/>
</dbReference>
<dbReference type="InterPro" id="IPR000620">
    <property type="entry name" value="EamA_dom"/>
</dbReference>
<feature type="transmembrane region" description="Helical" evidence="7">
    <location>
        <begin position="273"/>
        <end position="291"/>
    </location>
</feature>
<reference evidence="9" key="1">
    <citation type="submission" date="2021-04" db="EMBL/GenBank/DDBJ databases">
        <authorList>
            <person name="Zhang D.-C."/>
        </authorList>
    </citation>
    <scope>NUCLEOTIDE SEQUENCE</scope>
    <source>
        <strain evidence="9">CGMCC 1.15697</strain>
    </source>
</reference>
<dbReference type="RefSeq" id="WP_210682889.1">
    <property type="nucleotide sequence ID" value="NZ_JAGMWN010000007.1"/>
</dbReference>
<feature type="transmembrane region" description="Helical" evidence="7">
    <location>
        <begin position="159"/>
        <end position="178"/>
    </location>
</feature>
<name>A0A8J7V3S5_9PROT</name>
<keyword evidence="4 7" id="KW-1133">Transmembrane helix</keyword>
<feature type="domain" description="EamA" evidence="8">
    <location>
        <begin position="160"/>
        <end position="290"/>
    </location>
</feature>
<organism evidence="9 10">
    <name type="scientific">Marivibrio halodurans</name>
    <dbReference type="NCBI Taxonomy" id="2039722"/>
    <lineage>
        <taxon>Bacteria</taxon>
        <taxon>Pseudomonadati</taxon>
        <taxon>Pseudomonadota</taxon>
        <taxon>Alphaproteobacteria</taxon>
        <taxon>Rhodospirillales</taxon>
        <taxon>Rhodospirillaceae</taxon>
        <taxon>Marivibrio</taxon>
    </lineage>
</organism>
<evidence type="ECO:0000259" key="8">
    <source>
        <dbReference type="Pfam" id="PF00892"/>
    </source>
</evidence>
<feature type="region of interest" description="Disordered" evidence="6">
    <location>
        <begin position="301"/>
        <end position="329"/>
    </location>
</feature>
<accession>A0A8J7V3S5</accession>
<dbReference type="Pfam" id="PF00892">
    <property type="entry name" value="EamA"/>
    <property type="match status" value="2"/>
</dbReference>
<feature type="transmembrane region" description="Helical" evidence="7">
    <location>
        <begin position="49"/>
        <end position="70"/>
    </location>
</feature>
<dbReference type="SUPFAM" id="SSF103481">
    <property type="entry name" value="Multidrug resistance efflux transporter EmrE"/>
    <property type="match status" value="2"/>
</dbReference>
<evidence type="ECO:0000256" key="3">
    <source>
        <dbReference type="ARBA" id="ARBA00022692"/>
    </source>
</evidence>
<feature type="domain" description="EamA" evidence="8">
    <location>
        <begin position="18"/>
        <end position="150"/>
    </location>
</feature>
<evidence type="ECO:0000256" key="5">
    <source>
        <dbReference type="ARBA" id="ARBA00023136"/>
    </source>
</evidence>
<evidence type="ECO:0000313" key="9">
    <source>
        <dbReference type="EMBL" id="MBP5858297.1"/>
    </source>
</evidence>
<dbReference type="Proteomes" id="UP000672602">
    <property type="component" value="Unassembled WGS sequence"/>
</dbReference>
<protein>
    <submittedName>
        <fullName evidence="9">DMT family transporter</fullName>
    </submittedName>
</protein>
<feature type="transmembrane region" description="Helical" evidence="7">
    <location>
        <begin position="251"/>
        <end position="267"/>
    </location>
</feature>
<dbReference type="PANTHER" id="PTHR22911:SF6">
    <property type="entry name" value="SOLUTE CARRIER FAMILY 35 MEMBER G1"/>
    <property type="match status" value="1"/>
</dbReference>
<keyword evidence="3 7" id="KW-0812">Transmembrane</keyword>
<comment type="subcellular location">
    <subcellularLocation>
        <location evidence="1">Membrane</location>
        <topology evidence="1">Multi-pass membrane protein</topology>
    </subcellularLocation>
</comment>
<evidence type="ECO:0000256" key="4">
    <source>
        <dbReference type="ARBA" id="ARBA00022989"/>
    </source>
</evidence>
<gene>
    <name evidence="9" type="ORF">KAJ83_14850</name>
</gene>
<comment type="caution">
    <text evidence="9">The sequence shown here is derived from an EMBL/GenBank/DDBJ whole genome shotgun (WGS) entry which is preliminary data.</text>
</comment>
<sequence>MPPSGSSLHAPEDRDAATGVALMMASVFLFAIMDATVKWLGDSYPTSHIVLFRCAVALPVVFVFVLRAGGLHTLRTRRPGVHFLRSLVGLSAMAAAFWAFSQMRLADAIAIMFAAPIFMTALSVPLLKERVGPRRWTAVGLGFIGVLVIVDPGGGVFSAGAWAALAAAVLMAFAMILIRKLSASEPASSITFYFTLTGSLFGLAWTLVEGWQAPVGADLALMVCVGLLGAVAQYAMTLAFRHADVAQVAPLEYGALLWSALIGYILWSEVPDARTWIGAAIIIGSGLFMLYRERKLAQAAGTTDGGQTPAATAARAPRPRRLPRLRGRA</sequence>
<feature type="compositionally biased region" description="Basic residues" evidence="6">
    <location>
        <begin position="317"/>
        <end position="329"/>
    </location>
</feature>
<dbReference type="GO" id="GO:0016020">
    <property type="term" value="C:membrane"/>
    <property type="evidence" value="ECO:0007669"/>
    <property type="project" value="UniProtKB-SubCell"/>
</dbReference>